<protein>
    <recommendedName>
        <fullName evidence="2">Solute-binding protein family 3/N-terminal domain-containing protein</fullName>
    </recommendedName>
</protein>
<feature type="domain" description="Solute-binding protein family 3/N-terminal" evidence="2">
    <location>
        <begin position="26"/>
        <end position="238"/>
    </location>
</feature>
<evidence type="ECO:0000313" key="3">
    <source>
        <dbReference type="EMBL" id="GLR13788.1"/>
    </source>
</evidence>
<evidence type="ECO:0000313" key="4">
    <source>
        <dbReference type="Proteomes" id="UP001156706"/>
    </source>
</evidence>
<evidence type="ECO:0000256" key="1">
    <source>
        <dbReference type="SAM" id="SignalP"/>
    </source>
</evidence>
<dbReference type="EMBL" id="BSOG01000002">
    <property type="protein sequence ID" value="GLR13788.1"/>
    <property type="molecule type" value="Genomic_DNA"/>
</dbReference>
<evidence type="ECO:0000259" key="2">
    <source>
        <dbReference type="Pfam" id="PF00497"/>
    </source>
</evidence>
<reference evidence="4" key="1">
    <citation type="journal article" date="2019" name="Int. J. Syst. Evol. Microbiol.">
        <title>The Global Catalogue of Microorganisms (GCM) 10K type strain sequencing project: providing services to taxonomists for standard genome sequencing and annotation.</title>
        <authorList>
            <consortium name="The Broad Institute Genomics Platform"/>
            <consortium name="The Broad Institute Genome Sequencing Center for Infectious Disease"/>
            <person name="Wu L."/>
            <person name="Ma J."/>
        </authorList>
    </citation>
    <scope>NUCLEOTIDE SEQUENCE [LARGE SCALE GENOMIC DNA]</scope>
    <source>
        <strain evidence="4">NBRC 110044</strain>
    </source>
</reference>
<proteinExistence type="predicted"/>
<keyword evidence="1" id="KW-0732">Signal</keyword>
<dbReference type="InterPro" id="IPR001638">
    <property type="entry name" value="Solute-binding_3/MltF_N"/>
</dbReference>
<dbReference type="RefSeq" id="WP_284196873.1">
    <property type="nucleotide sequence ID" value="NZ_BSOG01000002.1"/>
</dbReference>
<dbReference type="SUPFAM" id="SSF53850">
    <property type="entry name" value="Periplasmic binding protein-like II"/>
    <property type="match status" value="1"/>
</dbReference>
<dbReference type="Proteomes" id="UP001156706">
    <property type="component" value="Unassembled WGS sequence"/>
</dbReference>
<keyword evidence="4" id="KW-1185">Reference proteome</keyword>
<name>A0ABQ5YIH7_9NEIS</name>
<organism evidence="3 4">
    <name type="scientific">Chitinimonas prasina</name>
    <dbReference type="NCBI Taxonomy" id="1434937"/>
    <lineage>
        <taxon>Bacteria</taxon>
        <taxon>Pseudomonadati</taxon>
        <taxon>Pseudomonadota</taxon>
        <taxon>Betaproteobacteria</taxon>
        <taxon>Neisseriales</taxon>
        <taxon>Chitinibacteraceae</taxon>
        <taxon>Chitinimonas</taxon>
    </lineage>
</organism>
<dbReference type="Gene3D" id="3.40.190.10">
    <property type="entry name" value="Periplasmic binding protein-like II"/>
    <property type="match status" value="2"/>
</dbReference>
<comment type="caution">
    <text evidence="3">The sequence shown here is derived from an EMBL/GenBank/DDBJ whole genome shotgun (WGS) entry which is preliminary data.</text>
</comment>
<feature type="signal peptide" evidence="1">
    <location>
        <begin position="1"/>
        <end position="19"/>
    </location>
</feature>
<gene>
    <name evidence="3" type="ORF">GCM10007907_25780</name>
</gene>
<dbReference type="Pfam" id="PF00497">
    <property type="entry name" value="SBP_bac_3"/>
    <property type="match status" value="1"/>
</dbReference>
<sequence>MGRRLIALLASLLLSPAGAAVEGIVTADIMPMAYRQDGKGRGMMYELVQELAPRLGFHGDIRFYPWPRAQATARSGAAMLIFPVSRTPDREKLYTWVAPLGVMRHLMLTRRDLNVSLDDHAAMGKLPVGVLRGSPHRAMLENLGYRHILEEPSNEALLRLLDQNMVAAIVSGDWVIRATLQQAGRDERQFVFGKPLASTEVYVAASLTTPEVEVLAWRQAIETARRDGVIDRLMKKYGVATP</sequence>
<feature type="chain" id="PRO_5045277369" description="Solute-binding protein family 3/N-terminal domain-containing protein" evidence="1">
    <location>
        <begin position="20"/>
        <end position="242"/>
    </location>
</feature>
<dbReference type="PANTHER" id="PTHR38834:SF3">
    <property type="entry name" value="SOLUTE-BINDING PROTEIN FAMILY 3_N-TERMINAL DOMAIN-CONTAINING PROTEIN"/>
    <property type="match status" value="1"/>
</dbReference>
<accession>A0ABQ5YIH7</accession>
<dbReference type="PANTHER" id="PTHR38834">
    <property type="entry name" value="PERIPLASMIC SUBSTRATE BINDING PROTEIN FAMILY 3"/>
    <property type="match status" value="1"/>
</dbReference>